<sequence length="342" mass="36848">MSTSSAAILGCAGTVLSAEEAAFFRDVKPWGFILFKRNIETPDQVRKLTSALRETIGRPDAPILIDQEGGRVARLGPPHWGKYPPGRAYGELVANDPLVAREITRLGARLIAHDLTSLGINVDCVPVLDVPDPKGHEIIGDRAYGDTPQQVATLGRAAAEGLLAGGVLPIIKHIPGHGRAMADSHLELPVVKVKLAELDERDFAPFRVLSDMPMAMTAHVVYTAIDRRRPATTSKKAIKQIIRGSLGFDGLLMSDDLSMKALSGDFKQRAKDSLSAGCDVVLHCNGDMDEMKAVMAGVGKMSKEARRRAQAVMGRLVKVPEPLDVVEARGRFDAAFDGRYAG</sequence>
<gene>
    <name evidence="7" type="ORF">SGCZBJ_02600</name>
</gene>
<comment type="catalytic activity">
    <reaction evidence="1">
        <text>Hydrolysis of terminal non-reducing N-acetyl-D-hexosamine residues in N-acetyl-beta-D-hexosaminides.</text>
        <dbReference type="EC" id="3.2.1.52"/>
    </reaction>
</comment>
<evidence type="ECO:0000256" key="4">
    <source>
        <dbReference type="ARBA" id="ARBA00022801"/>
    </source>
</evidence>
<dbReference type="Pfam" id="PF00933">
    <property type="entry name" value="Glyco_hydro_3"/>
    <property type="match status" value="1"/>
</dbReference>
<evidence type="ECO:0000259" key="6">
    <source>
        <dbReference type="Pfam" id="PF00933"/>
    </source>
</evidence>
<feature type="domain" description="Glycoside hydrolase family 3 N-terminal" evidence="6">
    <location>
        <begin position="30"/>
        <end position="302"/>
    </location>
</feature>
<dbReference type="GO" id="GO:0005975">
    <property type="term" value="P:carbohydrate metabolic process"/>
    <property type="evidence" value="ECO:0007669"/>
    <property type="project" value="InterPro"/>
</dbReference>
<dbReference type="SUPFAM" id="SSF51445">
    <property type="entry name" value="(Trans)glycosidases"/>
    <property type="match status" value="1"/>
</dbReference>
<dbReference type="InterPro" id="IPR036962">
    <property type="entry name" value="Glyco_hydro_3_N_sf"/>
</dbReference>
<protein>
    <recommendedName>
        <fullName evidence="3">beta-N-acetylhexosaminidase</fullName>
        <ecNumber evidence="3">3.2.1.52</ecNumber>
    </recommendedName>
</protein>
<dbReference type="InterPro" id="IPR001764">
    <property type="entry name" value="Glyco_hydro_3_N"/>
</dbReference>
<keyword evidence="8" id="KW-1185">Reference proteome</keyword>
<dbReference type="NCBIfam" id="NF003740">
    <property type="entry name" value="PRK05337.1"/>
    <property type="match status" value="1"/>
</dbReference>
<evidence type="ECO:0000256" key="5">
    <source>
        <dbReference type="ARBA" id="ARBA00023295"/>
    </source>
</evidence>
<dbReference type="OrthoDB" id="9786661at2"/>
<dbReference type="RefSeq" id="WP_101716477.1">
    <property type="nucleotide sequence ID" value="NZ_PJRS01000009.1"/>
</dbReference>
<dbReference type="EMBL" id="PJRS01000009">
    <property type="protein sequence ID" value="PLR28355.1"/>
    <property type="molecule type" value="Genomic_DNA"/>
</dbReference>
<proteinExistence type="inferred from homology"/>
<reference evidence="7 8" key="1">
    <citation type="submission" date="2017-12" db="EMBL/GenBank/DDBJ databases">
        <title>The genome sequence of Caulobacter sp. 410.</title>
        <authorList>
            <person name="Gao J."/>
            <person name="Mao X."/>
            <person name="Sun J."/>
        </authorList>
    </citation>
    <scope>NUCLEOTIDE SEQUENCE [LARGE SCALE GENOMIC DNA]</scope>
    <source>
        <strain evidence="7 8">410</strain>
    </source>
</reference>
<organism evidence="7 8">
    <name type="scientific">Caulobacter zeae</name>
    <dbReference type="NCBI Taxonomy" id="2055137"/>
    <lineage>
        <taxon>Bacteria</taxon>
        <taxon>Pseudomonadati</taxon>
        <taxon>Pseudomonadota</taxon>
        <taxon>Alphaproteobacteria</taxon>
        <taxon>Caulobacterales</taxon>
        <taxon>Caulobacteraceae</taxon>
        <taxon>Caulobacter</taxon>
    </lineage>
</organism>
<keyword evidence="4" id="KW-0378">Hydrolase</keyword>
<dbReference type="InterPro" id="IPR017853">
    <property type="entry name" value="GH"/>
</dbReference>
<comment type="caution">
    <text evidence="7">The sequence shown here is derived from an EMBL/GenBank/DDBJ whole genome shotgun (WGS) entry which is preliminary data.</text>
</comment>
<dbReference type="PANTHER" id="PTHR30480:SF13">
    <property type="entry name" value="BETA-HEXOSAMINIDASE"/>
    <property type="match status" value="1"/>
</dbReference>
<dbReference type="PANTHER" id="PTHR30480">
    <property type="entry name" value="BETA-HEXOSAMINIDASE-RELATED"/>
    <property type="match status" value="1"/>
</dbReference>
<evidence type="ECO:0000256" key="1">
    <source>
        <dbReference type="ARBA" id="ARBA00001231"/>
    </source>
</evidence>
<evidence type="ECO:0000256" key="3">
    <source>
        <dbReference type="ARBA" id="ARBA00012663"/>
    </source>
</evidence>
<dbReference type="EC" id="3.2.1.52" evidence="3"/>
<evidence type="ECO:0000313" key="8">
    <source>
        <dbReference type="Proteomes" id="UP000234479"/>
    </source>
</evidence>
<dbReference type="GO" id="GO:0009254">
    <property type="term" value="P:peptidoglycan turnover"/>
    <property type="evidence" value="ECO:0007669"/>
    <property type="project" value="TreeGrafter"/>
</dbReference>
<dbReference type="Gene3D" id="3.20.20.300">
    <property type="entry name" value="Glycoside hydrolase, family 3, N-terminal domain"/>
    <property type="match status" value="1"/>
</dbReference>
<dbReference type="AlphaFoldDB" id="A0A2N5DQR2"/>
<dbReference type="Proteomes" id="UP000234479">
    <property type="component" value="Unassembled WGS sequence"/>
</dbReference>
<evidence type="ECO:0000256" key="2">
    <source>
        <dbReference type="ARBA" id="ARBA00005336"/>
    </source>
</evidence>
<comment type="similarity">
    <text evidence="2">Belongs to the glycosyl hydrolase 3 family.</text>
</comment>
<dbReference type="InterPro" id="IPR050226">
    <property type="entry name" value="NagZ_Beta-hexosaminidase"/>
</dbReference>
<dbReference type="GO" id="GO:0004563">
    <property type="term" value="F:beta-N-acetylhexosaminidase activity"/>
    <property type="evidence" value="ECO:0007669"/>
    <property type="project" value="UniProtKB-EC"/>
</dbReference>
<name>A0A2N5DQR2_9CAUL</name>
<keyword evidence="5" id="KW-0326">Glycosidase</keyword>
<accession>A0A2N5DQR2</accession>
<evidence type="ECO:0000313" key="7">
    <source>
        <dbReference type="EMBL" id="PLR28355.1"/>
    </source>
</evidence>